<dbReference type="Proteomes" id="UP000325313">
    <property type="component" value="Unassembled WGS sequence"/>
</dbReference>
<evidence type="ECO:0000313" key="1">
    <source>
        <dbReference type="EMBL" id="KAA1095587.1"/>
    </source>
</evidence>
<protein>
    <submittedName>
        <fullName evidence="1">Uncharacterized protein</fullName>
    </submittedName>
</protein>
<dbReference type="EMBL" id="VDEP01000371">
    <property type="protein sequence ID" value="KAA1095587.1"/>
    <property type="molecule type" value="Genomic_DNA"/>
</dbReference>
<evidence type="ECO:0000313" key="2">
    <source>
        <dbReference type="Proteomes" id="UP000325313"/>
    </source>
</evidence>
<proteinExistence type="predicted"/>
<comment type="caution">
    <text evidence="1">The sequence shown here is derived from an EMBL/GenBank/DDBJ whole genome shotgun (WGS) entry which is preliminary data.</text>
</comment>
<accession>A0A5B0P201</accession>
<gene>
    <name evidence="1" type="ORF">PGTUg99_001452</name>
</gene>
<dbReference type="AlphaFoldDB" id="A0A5B0P201"/>
<organism evidence="1 2">
    <name type="scientific">Puccinia graminis f. sp. tritici</name>
    <dbReference type="NCBI Taxonomy" id="56615"/>
    <lineage>
        <taxon>Eukaryota</taxon>
        <taxon>Fungi</taxon>
        <taxon>Dikarya</taxon>
        <taxon>Basidiomycota</taxon>
        <taxon>Pucciniomycotina</taxon>
        <taxon>Pucciniomycetes</taxon>
        <taxon>Pucciniales</taxon>
        <taxon>Pucciniaceae</taxon>
        <taxon>Puccinia</taxon>
    </lineage>
</organism>
<name>A0A5B0P201_PUCGR</name>
<sequence>MVAPCVRKGWKWAPIQKFPPLVPAGAPLPHRCSPGRDCVGKDATEGRAFPRLRHRHTISGREGGCPVNANITGLRGEDRVSALIGLCVLVTEGEARGRLHRAVWTIFALLVFRKQSKIEPSETLDCNVSASETGSVKLLATQSYVPLPRGSHLSCLPAGFMTILMYTFLPSLSAEFPNI</sequence>
<reference evidence="1 2" key="1">
    <citation type="submission" date="2019-05" db="EMBL/GenBank/DDBJ databases">
        <title>Emergence of the Ug99 lineage of the wheat stem rust pathogen through somatic hybridization.</title>
        <authorList>
            <person name="Li F."/>
            <person name="Upadhyaya N.M."/>
            <person name="Sperschneider J."/>
            <person name="Matny O."/>
            <person name="Nguyen-Phuc H."/>
            <person name="Mago R."/>
            <person name="Raley C."/>
            <person name="Miller M.E."/>
            <person name="Silverstein K.A.T."/>
            <person name="Henningsen E."/>
            <person name="Hirsch C.D."/>
            <person name="Visser B."/>
            <person name="Pretorius Z.A."/>
            <person name="Steffenson B.J."/>
            <person name="Schwessinger B."/>
            <person name="Dodds P.N."/>
            <person name="Figueroa M."/>
        </authorList>
    </citation>
    <scope>NUCLEOTIDE SEQUENCE [LARGE SCALE GENOMIC DNA]</scope>
    <source>
        <strain evidence="1 2">Ug99</strain>
    </source>
</reference>